<evidence type="ECO:0000256" key="1">
    <source>
        <dbReference type="SAM" id="MobiDB-lite"/>
    </source>
</evidence>
<feature type="region of interest" description="Disordered" evidence="1">
    <location>
        <begin position="27"/>
        <end position="62"/>
    </location>
</feature>
<comment type="caution">
    <text evidence="2">The sequence shown here is derived from an EMBL/GenBank/DDBJ whole genome shotgun (WGS) entry which is preliminary data.</text>
</comment>
<name>A0A4S8ZWH9_AURPU</name>
<feature type="compositionally biased region" description="Polar residues" evidence="1">
    <location>
        <begin position="29"/>
        <end position="42"/>
    </location>
</feature>
<dbReference type="EMBL" id="QZAO01000310">
    <property type="protein sequence ID" value="THW70831.1"/>
    <property type="molecule type" value="Genomic_DNA"/>
</dbReference>
<dbReference type="AlphaFoldDB" id="A0A4S8ZWH9"/>
<reference evidence="2 3" key="1">
    <citation type="submission" date="2018-10" db="EMBL/GenBank/DDBJ databases">
        <title>Fifty Aureobasidium pullulans genomes reveal a recombining polyextremotolerant generalist.</title>
        <authorList>
            <person name="Gostincar C."/>
            <person name="Turk M."/>
            <person name="Zajc J."/>
            <person name="Gunde-Cimerman N."/>
        </authorList>
    </citation>
    <scope>NUCLEOTIDE SEQUENCE [LARGE SCALE GENOMIC DNA]</scope>
    <source>
        <strain evidence="2 3">EXF-10659</strain>
    </source>
</reference>
<proteinExistence type="predicted"/>
<dbReference type="Proteomes" id="UP000308802">
    <property type="component" value="Unassembled WGS sequence"/>
</dbReference>
<organism evidence="2 3">
    <name type="scientific">Aureobasidium pullulans</name>
    <name type="common">Black yeast</name>
    <name type="synonym">Pullularia pullulans</name>
    <dbReference type="NCBI Taxonomy" id="5580"/>
    <lineage>
        <taxon>Eukaryota</taxon>
        <taxon>Fungi</taxon>
        <taxon>Dikarya</taxon>
        <taxon>Ascomycota</taxon>
        <taxon>Pezizomycotina</taxon>
        <taxon>Dothideomycetes</taxon>
        <taxon>Dothideomycetidae</taxon>
        <taxon>Dothideales</taxon>
        <taxon>Saccotheciaceae</taxon>
        <taxon>Aureobasidium</taxon>
    </lineage>
</organism>
<sequence length="62" mass="6692">MFQAMQYVDASIIVTRSTHARHMAPVVTASPNESSSSDTNHNARCYPSGSNPPGLGGHFKFQ</sequence>
<accession>A0A4S8ZWH9</accession>
<protein>
    <submittedName>
        <fullName evidence="2">Uncharacterized protein</fullName>
    </submittedName>
</protein>
<evidence type="ECO:0000313" key="2">
    <source>
        <dbReference type="EMBL" id="THW70831.1"/>
    </source>
</evidence>
<evidence type="ECO:0000313" key="3">
    <source>
        <dbReference type="Proteomes" id="UP000308802"/>
    </source>
</evidence>
<gene>
    <name evidence="2" type="ORF">D6D19_07582</name>
</gene>